<feature type="transmembrane region" description="Helical" evidence="2">
    <location>
        <begin position="681"/>
        <end position="705"/>
    </location>
</feature>
<keyword evidence="2" id="KW-0812">Transmembrane</keyword>
<reference evidence="3 4" key="1">
    <citation type="submission" date="2019-07" db="EMBL/GenBank/DDBJ databases">
        <title>Genomes of Cafeteria roenbergensis.</title>
        <authorList>
            <person name="Fischer M.G."/>
            <person name="Hackl T."/>
            <person name="Roman M."/>
        </authorList>
    </citation>
    <scope>NUCLEOTIDE SEQUENCE [LARGE SCALE GENOMIC DNA]</scope>
    <source>
        <strain evidence="3 4">Cflag</strain>
    </source>
</reference>
<feature type="compositionally biased region" description="Basic residues" evidence="1">
    <location>
        <begin position="1032"/>
        <end position="1041"/>
    </location>
</feature>
<gene>
    <name evidence="3" type="ORF">FNF31_02190</name>
</gene>
<feature type="transmembrane region" description="Helical" evidence="2">
    <location>
        <begin position="725"/>
        <end position="746"/>
    </location>
</feature>
<comment type="caution">
    <text evidence="3">The sequence shown here is derived from an EMBL/GenBank/DDBJ whole genome shotgun (WGS) entry which is preliminary data.</text>
</comment>
<organism evidence="3 4">
    <name type="scientific">Cafeteria roenbergensis</name>
    <name type="common">Marine flagellate</name>
    <dbReference type="NCBI Taxonomy" id="33653"/>
    <lineage>
        <taxon>Eukaryota</taxon>
        <taxon>Sar</taxon>
        <taxon>Stramenopiles</taxon>
        <taxon>Bigyra</taxon>
        <taxon>Opalozoa</taxon>
        <taxon>Bicosoecida</taxon>
        <taxon>Cafeteriaceae</taxon>
        <taxon>Cafeteria</taxon>
    </lineage>
</organism>
<dbReference type="AlphaFoldDB" id="A0A5A8DHX3"/>
<feature type="region of interest" description="Disordered" evidence="1">
    <location>
        <begin position="964"/>
        <end position="1057"/>
    </location>
</feature>
<evidence type="ECO:0000313" key="4">
    <source>
        <dbReference type="Proteomes" id="UP000325113"/>
    </source>
</evidence>
<keyword evidence="2" id="KW-0472">Membrane</keyword>
<sequence length="1192" mass="123690">MVHVLHASPPVHAFRWWYALRHSMLRLAVFSAILLGLASVSPFAWDYPTGVLLRHGKLCEAGLAASLVEVNSTADLVLWAGTTLLPGTGSIGSDGSFVGSEPVSLDGSVSDSLDASRALRLGKAGSLAALLFTNEPPASNVGAPYFNPSFVPEGGPNATGLTEAGRAIASGNEDAIGDAILRSGVSALVQDAPSAPPVQGTTRRRPATTVFGLSVVGSALLVTKQRVLAWPAHAPRPGERVVSKADCNTPEGLRFALQACLPRAPPRSWAWTLNATGNASSRPPQAGDALVWAAGADDEAVSDSPLGFMGSGYTWEWQSGTWPSSPQLVSAAAANSSAWFGPGWTVGIREPVVNPDAPSVQPQQWLVEERRLMRGNATELAAQMLAWLRGQPLAAQSGGLSSAATPNGLGSLVEPGTTLVRIEATLYNSTAGVFVGAKVETELFTSLGASAISLAQGTAVSHPFAVALPLFTGRFPPSIAFEVVIGIVAGLLLLSSCLRALRQCRTGQSGSPLERSDRWRLDRLGGVGGTGGPGKLGGEEGGADGDTPGGRLDLRANHSTVGAQRGAAGRLMAQEEADREEQLQRQEDAVSSTFGSRVMEMRAICESHAYDVVLTITLLWVLVDGMTLRGWMDGIHEAVAQTRHPSLPDSGSVVLPPLGNLEPGSPSFGYVDLLSGFMPRWYRLLGGLAFAVLFGSVRIVSDVVIIPEVGPMLWAVFRTATHPTVLLYLLLLLATTCIFGVAFHTVIGYETAEFSTVISSMLSLFQLSLGQVDTMRISGQALAIALFVFVAVIFLLTVNLFIAVTTSVLPGVRASSGVYWNAFITSMLEVRLAADAALMAARRADLSPLAEASALGIRAVMVPLRAVRPLWARAAAAVAVVAARVSRDAEAAIARAAATAGMALSGHKLLLARLRDARRGRSRDSDAAADAGTNGAGSGSGGVCGCCSAVWVCCSCCSRGQGATGADATPLAPGGSESDGAREGAPEAALEPHDAVTSAMDAPGGDEKHRAADGMAAEDAQSSESEGEAHRPQPKRRHRRRQAGDDGGPHTEEEARASEAALAANWAGRAAAADRPAFGADYRGVANDADDDGGYGSEDSEAMAELLVSSGRRPDDLDDERDDLMAGAAGATGDDSGAARRSAEVAGASAAREVLRWAGMSLVDVDAVAGLASAEFVTPKALHIYGMRSSAD</sequence>
<name>A0A5A8DHX3_CAFRO</name>
<accession>A0A5A8DHX3</accession>
<feature type="transmembrane region" description="Helical" evidence="2">
    <location>
        <begin position="24"/>
        <end position="45"/>
    </location>
</feature>
<evidence type="ECO:0000256" key="2">
    <source>
        <dbReference type="SAM" id="Phobius"/>
    </source>
</evidence>
<feature type="region of interest" description="Disordered" evidence="1">
    <location>
        <begin position="565"/>
        <end position="588"/>
    </location>
</feature>
<feature type="region of interest" description="Disordered" evidence="1">
    <location>
        <begin position="921"/>
        <end position="940"/>
    </location>
</feature>
<feature type="compositionally biased region" description="Gly residues" evidence="1">
    <location>
        <begin position="525"/>
        <end position="540"/>
    </location>
</feature>
<feature type="region of interest" description="Disordered" evidence="1">
    <location>
        <begin position="522"/>
        <end position="549"/>
    </location>
</feature>
<feature type="compositionally biased region" description="Basic and acidic residues" evidence="1">
    <location>
        <begin position="979"/>
        <end position="994"/>
    </location>
</feature>
<proteinExistence type="predicted"/>
<dbReference type="Proteomes" id="UP000325113">
    <property type="component" value="Unassembled WGS sequence"/>
</dbReference>
<protein>
    <recommendedName>
        <fullName evidence="5">Polycystin cation channel PKD1/PKD2 domain-containing protein</fullName>
    </recommendedName>
</protein>
<evidence type="ECO:0008006" key="5">
    <source>
        <dbReference type="Google" id="ProtNLM"/>
    </source>
</evidence>
<evidence type="ECO:0000313" key="3">
    <source>
        <dbReference type="EMBL" id="KAA0164868.1"/>
    </source>
</evidence>
<feature type="compositionally biased region" description="Basic and acidic residues" evidence="1">
    <location>
        <begin position="1042"/>
        <end position="1057"/>
    </location>
</feature>
<evidence type="ECO:0000256" key="1">
    <source>
        <dbReference type="SAM" id="MobiDB-lite"/>
    </source>
</evidence>
<keyword evidence="2" id="KW-1133">Transmembrane helix</keyword>
<feature type="transmembrane region" description="Helical" evidence="2">
    <location>
        <begin position="781"/>
        <end position="805"/>
    </location>
</feature>
<dbReference type="EMBL" id="VLTM01000015">
    <property type="protein sequence ID" value="KAA0164868.1"/>
    <property type="molecule type" value="Genomic_DNA"/>
</dbReference>
<feature type="transmembrane region" description="Helical" evidence="2">
    <location>
        <begin position="479"/>
        <end position="501"/>
    </location>
</feature>